<feature type="transmembrane region" description="Helical" evidence="1">
    <location>
        <begin position="89"/>
        <end position="109"/>
    </location>
</feature>
<evidence type="ECO:0000313" key="2">
    <source>
        <dbReference type="EMBL" id="GID47250.1"/>
    </source>
</evidence>
<proteinExistence type="predicted"/>
<gene>
    <name evidence="2" type="ORF">Aca07nite_45250</name>
</gene>
<feature type="transmembrane region" description="Helical" evidence="1">
    <location>
        <begin position="21"/>
        <end position="39"/>
    </location>
</feature>
<organism evidence="2">
    <name type="scientific">Actinoplanes campanulatus</name>
    <dbReference type="NCBI Taxonomy" id="113559"/>
    <lineage>
        <taxon>Bacteria</taxon>
        <taxon>Bacillati</taxon>
        <taxon>Actinomycetota</taxon>
        <taxon>Actinomycetes</taxon>
        <taxon>Micromonosporales</taxon>
        <taxon>Micromonosporaceae</taxon>
        <taxon>Actinoplanes</taxon>
    </lineage>
</organism>
<feature type="transmembrane region" description="Helical" evidence="1">
    <location>
        <begin position="146"/>
        <end position="167"/>
    </location>
</feature>
<protein>
    <submittedName>
        <fullName evidence="2">Uncharacterized protein</fullName>
    </submittedName>
</protein>
<evidence type="ECO:0000256" key="1">
    <source>
        <dbReference type="SAM" id="Phobius"/>
    </source>
</evidence>
<name>A0ABQ3WM19_9ACTN</name>
<keyword evidence="1" id="KW-0812">Transmembrane</keyword>
<accession>A0ABQ3WM19</accession>
<sequence>MTSREPHSVRVGGMTLDLERLTYATVVVMSVLAAFEGWAQLSLLGAVAVVASPVLAVCVAHVFSEALYEHAAHQRALRRAEWVGIVRRQVPVLLAAVPPLVVLVIGRAVSIDAEVDWAVAEITGMVTLMLLSAFACHRAGLRGAKLLLGALAGGLIGLIVIVLQIVLKPH</sequence>
<feature type="transmembrane region" description="Helical" evidence="1">
    <location>
        <begin position="115"/>
        <end position="134"/>
    </location>
</feature>
<reference evidence="2" key="1">
    <citation type="submission" date="2021-01" db="EMBL/GenBank/DDBJ databases">
        <title>Whole genome shotgun sequence of Actinoplanes capillaceus NBRC 16408.</title>
        <authorList>
            <person name="Komaki H."/>
            <person name="Tamura T."/>
        </authorList>
    </citation>
    <scope>NUCLEOTIDE SEQUENCE [LARGE SCALE GENOMIC DNA]</scope>
    <source>
        <strain evidence="2">NBRC 16408</strain>
    </source>
</reference>
<keyword evidence="1" id="KW-0472">Membrane</keyword>
<keyword evidence="1" id="KW-1133">Transmembrane helix</keyword>
<comment type="caution">
    <text evidence="2">The sequence shown here is derived from an EMBL/GenBank/DDBJ whole genome shotgun (WGS) entry which is preliminary data.</text>
</comment>
<dbReference type="EMBL" id="BOMF01000088">
    <property type="protein sequence ID" value="GID47250.1"/>
    <property type="molecule type" value="Genomic_DNA"/>
</dbReference>
<feature type="transmembrane region" description="Helical" evidence="1">
    <location>
        <begin position="45"/>
        <end position="68"/>
    </location>
</feature>